<dbReference type="GO" id="GO:0005829">
    <property type="term" value="C:cytosol"/>
    <property type="evidence" value="ECO:0007669"/>
    <property type="project" value="TreeGrafter"/>
</dbReference>
<keyword evidence="1" id="KW-0547">Nucleotide-binding</keyword>
<dbReference type="GO" id="GO:0005524">
    <property type="term" value="F:ATP binding"/>
    <property type="evidence" value="ECO:0007669"/>
    <property type="project" value="UniProtKB-KW"/>
</dbReference>
<dbReference type="PANTHER" id="PTHR43384:SF6">
    <property type="entry name" value="SEPTUM SITE-DETERMINING PROTEIN MIND HOMOLOG, CHLOROPLASTIC"/>
    <property type="match status" value="1"/>
</dbReference>
<sequence length="509" mass="54859">MGKVIAIMSGKGGVGKTTMTAYIGAALNRRGHRVLITDADFGMRDLDLVIGKENDIFFDAVDIWKDNCNQDSAIIPLTDDFDFLPATQTRRWEDVGRKGYAKLIKKLAESYDFVIIDAPAGIGRGNEAVFKAADQLLLVAEPMWVSLRAVQRVMQLCHEERQFNYALILNNVGRSEVAVAVEEALATLQVEQLATILPHSIKLMSWAQDGTLHEFCDDAVDTMMVPLLEYIETSEVWPEEKLLDRWYQLQAAEEIAKEITPTANTKVEAAVTAAVAEAATAEPMVDRIVEGERVEVETLEVNRDSVSAHSDVATQNELVGNGAKVGAVPAVSDVADEASEDSAVEAKSMVEAVKTEMTAPVASSAKVAVEAAKSTAETAAAKAEDIVDSVTDKAEAVTHAASDKAEAVADAVSDKAEAVADAATDKAEAVAEKAEDLVEAVTDKVEEVVATVEDKTEEVVDKAKEVAEETAAEIKAVTDESAEEKEEPAQPKKMSLFEVFKKKISSLWS</sequence>
<feature type="domain" description="AAA" evidence="4">
    <location>
        <begin position="3"/>
        <end position="157"/>
    </location>
</feature>
<dbReference type="InterPro" id="IPR050625">
    <property type="entry name" value="ParA/MinD_ATPase"/>
</dbReference>
<organism evidence="5">
    <name type="scientific">Veillonella ratti</name>
    <dbReference type="NCBI Taxonomy" id="103892"/>
    <lineage>
        <taxon>Bacteria</taxon>
        <taxon>Bacillati</taxon>
        <taxon>Bacillota</taxon>
        <taxon>Negativicutes</taxon>
        <taxon>Veillonellales</taxon>
        <taxon>Veillonellaceae</taxon>
        <taxon>Veillonella</taxon>
    </lineage>
</organism>
<evidence type="ECO:0000256" key="1">
    <source>
        <dbReference type="ARBA" id="ARBA00022741"/>
    </source>
</evidence>
<proteinExistence type="predicted"/>
<dbReference type="InterPro" id="IPR027417">
    <property type="entry name" value="P-loop_NTPase"/>
</dbReference>
<feature type="coiled-coil region" evidence="3">
    <location>
        <begin position="420"/>
        <end position="487"/>
    </location>
</feature>
<dbReference type="Gene3D" id="3.40.50.300">
    <property type="entry name" value="P-loop containing nucleotide triphosphate hydrolases"/>
    <property type="match status" value="1"/>
</dbReference>
<dbReference type="AlphaFoldDB" id="A0A6N3BIX2"/>
<dbReference type="GO" id="GO:0009898">
    <property type="term" value="C:cytoplasmic side of plasma membrane"/>
    <property type="evidence" value="ECO:0007669"/>
    <property type="project" value="TreeGrafter"/>
</dbReference>
<evidence type="ECO:0000259" key="4">
    <source>
        <dbReference type="Pfam" id="PF13614"/>
    </source>
</evidence>
<reference evidence="5" key="1">
    <citation type="submission" date="2019-11" db="EMBL/GenBank/DDBJ databases">
        <authorList>
            <person name="Feng L."/>
        </authorList>
    </citation>
    <scope>NUCLEOTIDE SEQUENCE</scope>
    <source>
        <strain evidence="5">VrattiLFYP33</strain>
    </source>
</reference>
<dbReference type="Pfam" id="PF13614">
    <property type="entry name" value="AAA_31"/>
    <property type="match status" value="1"/>
</dbReference>
<dbReference type="InterPro" id="IPR025669">
    <property type="entry name" value="AAA_dom"/>
</dbReference>
<accession>A0A6N3BIX2</accession>
<dbReference type="GO" id="GO:0016887">
    <property type="term" value="F:ATP hydrolysis activity"/>
    <property type="evidence" value="ECO:0007669"/>
    <property type="project" value="TreeGrafter"/>
</dbReference>
<evidence type="ECO:0000313" key="5">
    <source>
        <dbReference type="EMBL" id="VYU03892.1"/>
    </source>
</evidence>
<dbReference type="EMBL" id="CACRUX010000044">
    <property type="protein sequence ID" value="VYU03892.1"/>
    <property type="molecule type" value="Genomic_DNA"/>
</dbReference>
<dbReference type="Gene3D" id="1.20.120.20">
    <property type="entry name" value="Apolipoprotein"/>
    <property type="match status" value="1"/>
</dbReference>
<evidence type="ECO:0000256" key="3">
    <source>
        <dbReference type="SAM" id="Coils"/>
    </source>
</evidence>
<keyword evidence="2" id="KW-0067">ATP-binding</keyword>
<name>A0A6N3BIX2_9FIRM</name>
<dbReference type="SUPFAM" id="SSF52540">
    <property type="entry name" value="P-loop containing nucleoside triphosphate hydrolases"/>
    <property type="match status" value="1"/>
</dbReference>
<protein>
    <submittedName>
        <fullName evidence="5">Septum site-determining protein MinD</fullName>
    </submittedName>
</protein>
<evidence type="ECO:0000256" key="2">
    <source>
        <dbReference type="ARBA" id="ARBA00022840"/>
    </source>
</evidence>
<dbReference type="RefSeq" id="WP_156704640.1">
    <property type="nucleotide sequence ID" value="NZ_CACRUX010000044.1"/>
</dbReference>
<dbReference type="GO" id="GO:0051782">
    <property type="term" value="P:negative regulation of cell division"/>
    <property type="evidence" value="ECO:0007669"/>
    <property type="project" value="TreeGrafter"/>
</dbReference>
<gene>
    <name evidence="5" type="primary">minD</name>
    <name evidence="5" type="ORF">VRLFYP33_01086</name>
</gene>
<keyword evidence="3" id="KW-0175">Coiled coil</keyword>
<dbReference type="PANTHER" id="PTHR43384">
    <property type="entry name" value="SEPTUM SITE-DETERMINING PROTEIN MIND HOMOLOG, CHLOROPLASTIC-RELATED"/>
    <property type="match status" value="1"/>
</dbReference>